<dbReference type="eggNOG" id="KOG1815">
    <property type="taxonomic scope" value="Eukaryota"/>
</dbReference>
<dbReference type="SUPFAM" id="SSF57850">
    <property type="entry name" value="RING/U-box"/>
    <property type="match status" value="3"/>
</dbReference>
<dbReference type="EMBL" id="CM001220">
    <property type="protein sequence ID" value="AES89444.1"/>
    <property type="molecule type" value="Genomic_DNA"/>
</dbReference>
<evidence type="ECO:0000313" key="18">
    <source>
        <dbReference type="EMBL" id="AES89444.1"/>
    </source>
</evidence>
<dbReference type="EnsemblPlants" id="AES89444">
    <property type="protein sequence ID" value="AES89444"/>
    <property type="gene ID" value="MTR_4g075030"/>
</dbReference>
<dbReference type="InterPro" id="IPR031127">
    <property type="entry name" value="E3_UB_ligase_RBR"/>
</dbReference>
<dbReference type="PROSITE" id="PS50158">
    <property type="entry name" value="ZF_CCHC"/>
    <property type="match status" value="1"/>
</dbReference>
<dbReference type="Pfam" id="PF21235">
    <property type="entry name" value="UBA_ARI1"/>
    <property type="match status" value="1"/>
</dbReference>
<dbReference type="GO" id="GO:0008270">
    <property type="term" value="F:zinc ion binding"/>
    <property type="evidence" value="ECO:0007669"/>
    <property type="project" value="UniProtKB-KW"/>
</dbReference>
<dbReference type="InterPro" id="IPR013083">
    <property type="entry name" value="Znf_RING/FYVE/PHD"/>
</dbReference>
<dbReference type="HOGENOM" id="CLU_009823_3_1_1"/>
<keyword evidence="20" id="KW-1185">Reference proteome</keyword>
<evidence type="ECO:0000256" key="2">
    <source>
        <dbReference type="ARBA" id="ARBA00001947"/>
    </source>
</evidence>
<dbReference type="PROSITE" id="PS50089">
    <property type="entry name" value="ZF_RING_2"/>
    <property type="match status" value="1"/>
</dbReference>
<evidence type="ECO:0000256" key="14">
    <source>
        <dbReference type="SAM" id="MobiDB-lite"/>
    </source>
</evidence>
<feature type="domain" description="CCHC-type" evidence="16">
    <location>
        <begin position="240"/>
        <end position="253"/>
    </location>
</feature>
<dbReference type="GO" id="GO:0031624">
    <property type="term" value="F:ubiquitin conjugating enzyme binding"/>
    <property type="evidence" value="ECO:0000318"/>
    <property type="project" value="GO_Central"/>
</dbReference>
<dbReference type="InterPro" id="IPR044066">
    <property type="entry name" value="TRIAD_supradom"/>
</dbReference>
<dbReference type="CDD" id="cd20346">
    <property type="entry name" value="BRcat_RBR_ANKIB1"/>
    <property type="match status" value="1"/>
</dbReference>
<keyword evidence="8" id="KW-0479">Metal-binding</keyword>
<reference evidence="18 20" key="2">
    <citation type="journal article" date="2014" name="BMC Genomics">
        <title>An improved genome release (version Mt4.0) for the model legume Medicago truncatula.</title>
        <authorList>
            <person name="Tang H."/>
            <person name="Krishnakumar V."/>
            <person name="Bidwell S."/>
            <person name="Rosen B."/>
            <person name="Chan A."/>
            <person name="Zhou S."/>
            <person name="Gentzbittel L."/>
            <person name="Childs K.L."/>
            <person name="Yandell M."/>
            <person name="Gundlach H."/>
            <person name="Mayer K.F."/>
            <person name="Schwartz D.C."/>
            <person name="Town C.D."/>
        </authorList>
    </citation>
    <scope>GENOME REANNOTATION</scope>
    <source>
        <strain evidence="19 20">cv. Jemalong A17</strain>
    </source>
</reference>
<feature type="domain" description="RING-type" evidence="17">
    <location>
        <begin position="110"/>
        <end position="308"/>
    </location>
</feature>
<evidence type="ECO:0000313" key="19">
    <source>
        <dbReference type="EnsemblPlants" id="AES89444"/>
    </source>
</evidence>
<dbReference type="OMA" id="KCGQCLW"/>
<evidence type="ECO:0000259" key="17">
    <source>
        <dbReference type="PROSITE" id="PS51873"/>
    </source>
</evidence>
<evidence type="ECO:0000256" key="6">
    <source>
        <dbReference type="ARBA" id="ARBA00012251"/>
    </source>
</evidence>
<comment type="cofactor">
    <cofactor evidence="2">
        <name>Zn(2+)</name>
        <dbReference type="ChEBI" id="CHEBI:29105"/>
    </cofactor>
</comment>
<evidence type="ECO:0000256" key="3">
    <source>
        <dbReference type="ARBA" id="ARBA00003976"/>
    </source>
</evidence>
<sequence length="378" mass="44151">MSLPSRMENDDDYSSIVDDDDDYSPIAEDDNHFSVLNESDIKHLQNNGINHILSVLSTSRSTACLLLTNYNWNVPQALESWFDNPQKVQKTIGLSNQPHLELGFPNSSQTLTMCHICFETFASDKIKSSWCGHPFCINCWNQYVDINIDDLNCFKLRCPQPSCNAAVDQDMIHQLASKSRKIKYDQFFFRSYVENNSDRKLKWCPAPNCCCYAISHDQLLSESSPRFNNDVTCHCYHSFCWNCGEEAHTPVDCETFVKWRRKISSDSELLRKNQGCRHMRCRLCKFSFCWLCLRDMSICIKNGCSGTLNNVQVWHSHQEIYDDEMLRTNAKNCLDKYTYYEILRKKALQNLIEMNSTAYICWPHHVWVLFPAKDNYYK</sequence>
<dbReference type="InterPro" id="IPR048962">
    <property type="entry name" value="ARIH1-like_UBL"/>
</dbReference>
<keyword evidence="11" id="KW-0833">Ubl conjugation pathway</keyword>
<evidence type="ECO:0000259" key="15">
    <source>
        <dbReference type="PROSITE" id="PS50089"/>
    </source>
</evidence>
<gene>
    <name evidence="18" type="ordered locus">MTR_4g075030</name>
</gene>
<dbReference type="InterPro" id="IPR001878">
    <property type="entry name" value="Znf_CCHC"/>
</dbReference>
<dbReference type="PaxDb" id="3880-AES89444"/>
<comment type="catalytic activity">
    <reaction evidence="1">
        <text>[E2 ubiquitin-conjugating enzyme]-S-ubiquitinyl-L-cysteine + [acceptor protein]-L-lysine = [E2 ubiquitin-conjugating enzyme]-L-cysteine + [acceptor protein]-N(6)-ubiquitinyl-L-lysine.</text>
        <dbReference type="EC" id="2.3.2.31"/>
    </reaction>
</comment>
<dbReference type="EC" id="2.3.2.31" evidence="6"/>
<proteinExistence type="inferred from homology"/>
<dbReference type="GO" id="GO:0000151">
    <property type="term" value="C:ubiquitin ligase complex"/>
    <property type="evidence" value="ECO:0000318"/>
    <property type="project" value="GO_Central"/>
</dbReference>
<dbReference type="GO" id="GO:0005737">
    <property type="term" value="C:cytoplasm"/>
    <property type="evidence" value="ECO:0000318"/>
    <property type="project" value="GO_Central"/>
</dbReference>
<dbReference type="SMART" id="SM00647">
    <property type="entry name" value="IBR"/>
    <property type="match status" value="1"/>
</dbReference>
<reference evidence="18 20" key="1">
    <citation type="journal article" date="2011" name="Nature">
        <title>The Medicago genome provides insight into the evolution of rhizobial symbioses.</title>
        <authorList>
            <person name="Young N.D."/>
            <person name="Debelle F."/>
            <person name="Oldroyd G.E."/>
            <person name="Geurts R."/>
            <person name="Cannon S.B."/>
            <person name="Udvardi M.K."/>
            <person name="Benedito V.A."/>
            <person name="Mayer K.F."/>
            <person name="Gouzy J."/>
            <person name="Schoof H."/>
            <person name="Van de Peer Y."/>
            <person name="Proost S."/>
            <person name="Cook D.R."/>
            <person name="Meyers B.C."/>
            <person name="Spannagl M."/>
            <person name="Cheung F."/>
            <person name="De Mita S."/>
            <person name="Krishnakumar V."/>
            <person name="Gundlach H."/>
            <person name="Zhou S."/>
            <person name="Mudge J."/>
            <person name="Bharti A.K."/>
            <person name="Murray J.D."/>
            <person name="Naoumkina M.A."/>
            <person name="Rosen B."/>
            <person name="Silverstein K.A."/>
            <person name="Tang H."/>
            <person name="Rombauts S."/>
            <person name="Zhao P.X."/>
            <person name="Zhou P."/>
            <person name="Barbe V."/>
            <person name="Bardou P."/>
            <person name="Bechner M."/>
            <person name="Bellec A."/>
            <person name="Berger A."/>
            <person name="Berges H."/>
            <person name="Bidwell S."/>
            <person name="Bisseling T."/>
            <person name="Choisne N."/>
            <person name="Couloux A."/>
            <person name="Denny R."/>
            <person name="Deshpande S."/>
            <person name="Dai X."/>
            <person name="Doyle J.J."/>
            <person name="Dudez A.M."/>
            <person name="Farmer A.D."/>
            <person name="Fouteau S."/>
            <person name="Franken C."/>
            <person name="Gibelin C."/>
            <person name="Gish J."/>
            <person name="Goldstein S."/>
            <person name="Gonzalez A.J."/>
            <person name="Green P.J."/>
            <person name="Hallab A."/>
            <person name="Hartog M."/>
            <person name="Hua A."/>
            <person name="Humphray S.J."/>
            <person name="Jeong D.H."/>
            <person name="Jing Y."/>
            <person name="Jocker A."/>
            <person name="Kenton S.M."/>
            <person name="Kim D.J."/>
            <person name="Klee K."/>
            <person name="Lai H."/>
            <person name="Lang C."/>
            <person name="Lin S."/>
            <person name="Macmil S.L."/>
            <person name="Magdelenat G."/>
            <person name="Matthews L."/>
            <person name="McCorrison J."/>
            <person name="Monaghan E.L."/>
            <person name="Mun J.H."/>
            <person name="Najar F.Z."/>
            <person name="Nicholson C."/>
            <person name="Noirot C."/>
            <person name="O'Bleness M."/>
            <person name="Paule C.R."/>
            <person name="Poulain J."/>
            <person name="Prion F."/>
            <person name="Qin B."/>
            <person name="Qu C."/>
            <person name="Retzel E.F."/>
            <person name="Riddle C."/>
            <person name="Sallet E."/>
            <person name="Samain S."/>
            <person name="Samson N."/>
            <person name="Sanders I."/>
            <person name="Saurat O."/>
            <person name="Scarpelli C."/>
            <person name="Schiex T."/>
            <person name="Segurens B."/>
            <person name="Severin A.J."/>
            <person name="Sherrier D.J."/>
            <person name="Shi R."/>
            <person name="Sims S."/>
            <person name="Singer S.R."/>
            <person name="Sinharoy S."/>
            <person name="Sterck L."/>
            <person name="Viollet A."/>
            <person name="Wang B.B."/>
            <person name="Wang K."/>
            <person name="Wang M."/>
            <person name="Wang X."/>
            <person name="Warfsmann J."/>
            <person name="Weissenbach J."/>
            <person name="White D.D."/>
            <person name="White J.D."/>
            <person name="Wiley G.B."/>
            <person name="Wincker P."/>
            <person name="Xing Y."/>
            <person name="Yang L."/>
            <person name="Yao Z."/>
            <person name="Ying F."/>
            <person name="Zhai J."/>
            <person name="Zhou L."/>
            <person name="Zuber A."/>
            <person name="Denarie J."/>
            <person name="Dixon R.A."/>
            <person name="May G.D."/>
            <person name="Schwartz D.C."/>
            <person name="Rogers J."/>
            <person name="Quetier F."/>
            <person name="Town C.D."/>
            <person name="Roe B.A."/>
        </authorList>
    </citation>
    <scope>NUCLEOTIDE SEQUENCE [LARGE SCALE GENOMIC DNA]</scope>
    <source>
        <strain evidence="18">A17</strain>
        <strain evidence="19 20">cv. Jemalong A17</strain>
    </source>
</reference>
<keyword evidence="7" id="KW-0808">Transferase</keyword>
<evidence type="ECO:0000256" key="7">
    <source>
        <dbReference type="ARBA" id="ARBA00022679"/>
    </source>
</evidence>
<comment type="similarity">
    <text evidence="5">Belongs to the RBR family. Ariadne subfamily.</text>
</comment>
<organism evidence="18 20">
    <name type="scientific">Medicago truncatula</name>
    <name type="common">Barrel medic</name>
    <name type="synonym">Medicago tribuloides</name>
    <dbReference type="NCBI Taxonomy" id="3880"/>
    <lineage>
        <taxon>Eukaryota</taxon>
        <taxon>Viridiplantae</taxon>
        <taxon>Streptophyta</taxon>
        <taxon>Embryophyta</taxon>
        <taxon>Tracheophyta</taxon>
        <taxon>Spermatophyta</taxon>
        <taxon>Magnoliopsida</taxon>
        <taxon>eudicotyledons</taxon>
        <taxon>Gunneridae</taxon>
        <taxon>Pentapetalae</taxon>
        <taxon>rosids</taxon>
        <taxon>fabids</taxon>
        <taxon>Fabales</taxon>
        <taxon>Fabaceae</taxon>
        <taxon>Papilionoideae</taxon>
        <taxon>50 kb inversion clade</taxon>
        <taxon>NPAAA clade</taxon>
        <taxon>Hologalegina</taxon>
        <taxon>IRL clade</taxon>
        <taxon>Trifolieae</taxon>
        <taxon>Medicago</taxon>
    </lineage>
</organism>
<feature type="compositionally biased region" description="Acidic residues" evidence="14">
    <location>
        <begin position="9"/>
        <end position="23"/>
    </location>
</feature>
<evidence type="ECO:0000256" key="11">
    <source>
        <dbReference type="ARBA" id="ARBA00022786"/>
    </source>
</evidence>
<protein>
    <recommendedName>
        <fullName evidence="6">RBR-type E3 ubiquitin transferase</fullName>
        <ecNumber evidence="6">2.3.2.31</ecNumber>
    </recommendedName>
</protein>
<keyword evidence="9" id="KW-0677">Repeat</keyword>
<evidence type="ECO:0000256" key="1">
    <source>
        <dbReference type="ARBA" id="ARBA00001798"/>
    </source>
</evidence>
<dbReference type="Pfam" id="PF01485">
    <property type="entry name" value="IBR"/>
    <property type="match status" value="1"/>
</dbReference>
<evidence type="ECO:0000256" key="8">
    <source>
        <dbReference type="ARBA" id="ARBA00022723"/>
    </source>
</evidence>
<dbReference type="Gene3D" id="3.30.40.10">
    <property type="entry name" value="Zinc/RING finger domain, C3HC4 (zinc finger)"/>
    <property type="match status" value="1"/>
</dbReference>
<comment type="pathway">
    <text evidence="4">Protein modification; protein ubiquitination.</text>
</comment>
<evidence type="ECO:0000256" key="10">
    <source>
        <dbReference type="ARBA" id="ARBA00022771"/>
    </source>
</evidence>
<dbReference type="GO" id="GO:0016567">
    <property type="term" value="P:protein ubiquitination"/>
    <property type="evidence" value="ECO:0007669"/>
    <property type="project" value="UniProtKB-UniPathway"/>
</dbReference>
<feature type="region of interest" description="Disordered" evidence="14">
    <location>
        <begin position="1"/>
        <end position="23"/>
    </location>
</feature>
<dbReference type="Gene3D" id="1.20.120.1750">
    <property type="match status" value="1"/>
</dbReference>
<dbReference type="PROSITE" id="PS51873">
    <property type="entry name" value="TRIAD"/>
    <property type="match status" value="1"/>
</dbReference>
<comment type="function">
    <text evidence="3">Might act as an E3 ubiquitin-protein ligase, or as part of E3 complex, which accepts ubiquitin from specific E2 ubiquitin-conjugating enzymes and then transfers it to substrates.</text>
</comment>
<evidence type="ECO:0000313" key="20">
    <source>
        <dbReference type="Proteomes" id="UP000002051"/>
    </source>
</evidence>
<evidence type="ECO:0000256" key="12">
    <source>
        <dbReference type="ARBA" id="ARBA00022833"/>
    </source>
</evidence>
<dbReference type="InterPro" id="IPR001841">
    <property type="entry name" value="Znf_RING"/>
</dbReference>
<name>G7JPH7_MEDTR</name>
<keyword evidence="12" id="KW-0862">Zinc</keyword>
<dbReference type="FunFam" id="3.30.40.10:FF:000019">
    <property type="entry name" value="RBR-type E3 ubiquitin transferase"/>
    <property type="match status" value="1"/>
</dbReference>
<dbReference type="STRING" id="3880.G7JPH7"/>
<feature type="domain" description="RING-type" evidence="15">
    <location>
        <begin position="114"/>
        <end position="159"/>
    </location>
</feature>
<dbReference type="GO" id="GO:0003676">
    <property type="term" value="F:nucleic acid binding"/>
    <property type="evidence" value="ECO:0007669"/>
    <property type="project" value="InterPro"/>
</dbReference>
<dbReference type="UniPathway" id="UPA00143"/>
<dbReference type="GO" id="GO:0006511">
    <property type="term" value="P:ubiquitin-dependent protein catabolic process"/>
    <property type="evidence" value="ECO:0000318"/>
    <property type="project" value="GO_Central"/>
</dbReference>
<dbReference type="PANTHER" id="PTHR11685">
    <property type="entry name" value="RBR FAMILY RING FINGER AND IBR DOMAIN-CONTAINING"/>
    <property type="match status" value="1"/>
</dbReference>
<evidence type="ECO:0000256" key="4">
    <source>
        <dbReference type="ARBA" id="ARBA00004906"/>
    </source>
</evidence>
<reference evidence="19" key="3">
    <citation type="submission" date="2015-04" db="UniProtKB">
        <authorList>
            <consortium name="EnsemblPlants"/>
        </authorList>
    </citation>
    <scope>IDENTIFICATION</scope>
    <source>
        <strain evidence="19">cv. Jemalong A17</strain>
    </source>
</reference>
<evidence type="ECO:0000256" key="9">
    <source>
        <dbReference type="ARBA" id="ARBA00022737"/>
    </source>
</evidence>
<evidence type="ECO:0000256" key="5">
    <source>
        <dbReference type="ARBA" id="ARBA00005884"/>
    </source>
</evidence>
<keyword evidence="10 13" id="KW-0863">Zinc-finger</keyword>
<evidence type="ECO:0000259" key="16">
    <source>
        <dbReference type="PROSITE" id="PS50158"/>
    </source>
</evidence>
<accession>G7JPH7</accession>
<evidence type="ECO:0000256" key="13">
    <source>
        <dbReference type="PROSITE-ProRule" id="PRU00047"/>
    </source>
</evidence>
<dbReference type="InterPro" id="IPR002867">
    <property type="entry name" value="IBR_dom"/>
</dbReference>
<dbReference type="Proteomes" id="UP000002051">
    <property type="component" value="Chromosome 4"/>
</dbReference>
<dbReference type="GO" id="GO:0061630">
    <property type="term" value="F:ubiquitin protein ligase activity"/>
    <property type="evidence" value="ECO:0000318"/>
    <property type="project" value="GO_Central"/>
</dbReference>
<dbReference type="AlphaFoldDB" id="G7JPH7"/>